<dbReference type="Proteomes" id="UP000521943">
    <property type="component" value="Unassembled WGS sequence"/>
</dbReference>
<reference evidence="3 4" key="1">
    <citation type="submission" date="2020-07" db="EMBL/GenBank/DDBJ databases">
        <title>Comparative genomics of pyrophilous fungi reveals a link between fire events and developmental genes.</title>
        <authorList>
            <consortium name="DOE Joint Genome Institute"/>
            <person name="Steindorff A.S."/>
            <person name="Carver A."/>
            <person name="Calhoun S."/>
            <person name="Stillman K."/>
            <person name="Liu H."/>
            <person name="Lipzen A."/>
            <person name="Pangilinan J."/>
            <person name="Labutti K."/>
            <person name="Bruns T.D."/>
            <person name="Grigoriev I.V."/>
        </authorList>
    </citation>
    <scope>NUCLEOTIDE SEQUENCE [LARGE SCALE GENOMIC DNA]</scope>
    <source>
        <strain evidence="3 4">CBS 144469</strain>
    </source>
</reference>
<feature type="signal peptide" evidence="2">
    <location>
        <begin position="1"/>
        <end position="22"/>
    </location>
</feature>
<protein>
    <submittedName>
        <fullName evidence="3">Uncharacterized protein</fullName>
    </submittedName>
</protein>
<feature type="non-terminal residue" evidence="3">
    <location>
        <position position="186"/>
    </location>
</feature>
<gene>
    <name evidence="3" type="ORF">DFP72DRAFT_931126</name>
</gene>
<sequence length="186" mass="20457">MKSFTVVATFLLVIVSPMFVLARPIITEVPSEVISRDDEDDVYALMARNNDLDQTLRRAGARATNTKQGLTPGPVHLQETPTQTGRPRGRKPPPRPANSPNKKPKHPKPAGSKALNPIRPKSGGQEIYNGPARPSSPTLGTWQSPPPKPSIGARIVRWGKNAWNRIKPNPRPDQTTTRRVSNFGVR</sequence>
<feature type="chain" id="PRO_5034825142" evidence="2">
    <location>
        <begin position="23"/>
        <end position="186"/>
    </location>
</feature>
<accession>A0A8H6HBJ6</accession>
<comment type="caution">
    <text evidence="3">The sequence shown here is derived from an EMBL/GenBank/DDBJ whole genome shotgun (WGS) entry which is preliminary data.</text>
</comment>
<dbReference type="AlphaFoldDB" id="A0A8H6HBJ6"/>
<feature type="region of interest" description="Disordered" evidence="1">
    <location>
        <begin position="60"/>
        <end position="186"/>
    </location>
</feature>
<name>A0A8H6HBJ6_9AGAR</name>
<evidence type="ECO:0000256" key="2">
    <source>
        <dbReference type="SAM" id="SignalP"/>
    </source>
</evidence>
<dbReference type="EMBL" id="JACGCI010000132">
    <property type="protein sequence ID" value="KAF6743953.1"/>
    <property type="molecule type" value="Genomic_DNA"/>
</dbReference>
<evidence type="ECO:0000313" key="4">
    <source>
        <dbReference type="Proteomes" id="UP000521943"/>
    </source>
</evidence>
<keyword evidence="2" id="KW-0732">Signal</keyword>
<evidence type="ECO:0000256" key="1">
    <source>
        <dbReference type="SAM" id="MobiDB-lite"/>
    </source>
</evidence>
<organism evidence="3 4">
    <name type="scientific">Ephemerocybe angulata</name>
    <dbReference type="NCBI Taxonomy" id="980116"/>
    <lineage>
        <taxon>Eukaryota</taxon>
        <taxon>Fungi</taxon>
        <taxon>Dikarya</taxon>
        <taxon>Basidiomycota</taxon>
        <taxon>Agaricomycotina</taxon>
        <taxon>Agaricomycetes</taxon>
        <taxon>Agaricomycetidae</taxon>
        <taxon>Agaricales</taxon>
        <taxon>Agaricineae</taxon>
        <taxon>Psathyrellaceae</taxon>
        <taxon>Ephemerocybe</taxon>
    </lineage>
</organism>
<proteinExistence type="predicted"/>
<evidence type="ECO:0000313" key="3">
    <source>
        <dbReference type="EMBL" id="KAF6743953.1"/>
    </source>
</evidence>
<keyword evidence="4" id="KW-1185">Reference proteome</keyword>